<gene>
    <name evidence="2" type="ORF">NCTC12961_00244</name>
</gene>
<organism evidence="2 3">
    <name type="scientific">Serratia plymuthica</name>
    <dbReference type="NCBI Taxonomy" id="82996"/>
    <lineage>
        <taxon>Bacteria</taxon>
        <taxon>Pseudomonadati</taxon>
        <taxon>Pseudomonadota</taxon>
        <taxon>Gammaproteobacteria</taxon>
        <taxon>Enterobacterales</taxon>
        <taxon>Yersiniaceae</taxon>
        <taxon>Serratia</taxon>
    </lineage>
</organism>
<dbReference type="Proteomes" id="UP000248897">
    <property type="component" value="Chromosome 1"/>
</dbReference>
<feature type="compositionally biased region" description="Basic and acidic residues" evidence="1">
    <location>
        <begin position="125"/>
        <end position="134"/>
    </location>
</feature>
<reference evidence="2 3" key="1">
    <citation type="submission" date="2018-06" db="EMBL/GenBank/DDBJ databases">
        <authorList>
            <consortium name="Pathogen Informatics"/>
            <person name="Doyle S."/>
        </authorList>
    </citation>
    <scope>NUCLEOTIDE SEQUENCE [LARGE SCALE GENOMIC DNA]</scope>
    <source>
        <strain evidence="2 3">NCTC12961</strain>
    </source>
</reference>
<dbReference type="EMBL" id="LS483469">
    <property type="protein sequence ID" value="SQI29605.1"/>
    <property type="molecule type" value="Genomic_DNA"/>
</dbReference>
<sequence>MTRGLMALLLLALALTAWFGGRHQALRLPQPQDNQVYIWQRVWTPQHATALAQSRDLFSTLRVLGAQAHPREGWREIPVNLPQLQQDGPPAMAGGPFGWATGATRCTGYSPTPGKTGSAMAGRRVAGDRRRNRS</sequence>
<dbReference type="AlphaFoldDB" id="A0A2X4WRL7"/>
<evidence type="ECO:0000313" key="3">
    <source>
        <dbReference type="Proteomes" id="UP000248897"/>
    </source>
</evidence>
<proteinExistence type="predicted"/>
<protein>
    <submittedName>
        <fullName evidence="2">Uncharacterized protein</fullName>
    </submittedName>
</protein>
<name>A0A2X4WRL7_SERPL</name>
<evidence type="ECO:0000313" key="2">
    <source>
        <dbReference type="EMBL" id="SQI29605.1"/>
    </source>
</evidence>
<feature type="region of interest" description="Disordered" evidence="1">
    <location>
        <begin position="108"/>
        <end position="134"/>
    </location>
</feature>
<evidence type="ECO:0000256" key="1">
    <source>
        <dbReference type="SAM" id="MobiDB-lite"/>
    </source>
</evidence>
<accession>A0A2X4WRL7</accession>